<dbReference type="OrthoDB" id="9806367at2"/>
<gene>
    <name evidence="1" type="ORF">SAMN04488138_10245</name>
</gene>
<dbReference type="EMBL" id="FORY01000002">
    <property type="protein sequence ID" value="SFJ11624.1"/>
    <property type="molecule type" value="Genomic_DNA"/>
</dbReference>
<evidence type="ECO:0008006" key="3">
    <source>
        <dbReference type="Google" id="ProtNLM"/>
    </source>
</evidence>
<dbReference type="InterPro" id="IPR021335">
    <property type="entry name" value="DUF2948"/>
</dbReference>
<dbReference type="GeneID" id="98663856"/>
<sequence>MVEDAKFEDGGERPLFLKALDADDLTVISALAQDAVVPMGEISYDASRRRFALLVNRFRWEDVEAAEKRGRPVERVQAVLVFEDVMAARSSGVPADDKEMILSILAVAFIPAEDGMGTVEITLAGDGEIALDVEALDVTLKDVTRPYVAPSKHIPTHDD</sequence>
<reference evidence="1 2" key="1">
    <citation type="submission" date="2016-10" db="EMBL/GenBank/DDBJ databases">
        <authorList>
            <person name="de Groot N.N."/>
        </authorList>
    </citation>
    <scope>NUCLEOTIDE SEQUENCE [LARGE SCALE GENOMIC DNA]</scope>
    <source>
        <strain evidence="1 2">CGMCC 1.8891</strain>
    </source>
</reference>
<evidence type="ECO:0000313" key="2">
    <source>
        <dbReference type="Proteomes" id="UP000183299"/>
    </source>
</evidence>
<accession>A0A1I3NQT5</accession>
<protein>
    <recommendedName>
        <fullName evidence="3">DUF2948 family protein</fullName>
    </recommendedName>
</protein>
<proteinExistence type="predicted"/>
<dbReference type="STRING" id="576117.SAMN04488138_10245"/>
<dbReference type="AlphaFoldDB" id="A0A1I3NQT5"/>
<organism evidence="1 2">
    <name type="scientific">Celeribacter halophilus</name>
    <dbReference type="NCBI Taxonomy" id="576117"/>
    <lineage>
        <taxon>Bacteria</taxon>
        <taxon>Pseudomonadati</taxon>
        <taxon>Pseudomonadota</taxon>
        <taxon>Alphaproteobacteria</taxon>
        <taxon>Rhodobacterales</taxon>
        <taxon>Roseobacteraceae</taxon>
        <taxon>Celeribacter</taxon>
    </lineage>
</organism>
<dbReference type="Pfam" id="PF11164">
    <property type="entry name" value="DUF2948"/>
    <property type="match status" value="1"/>
</dbReference>
<dbReference type="Proteomes" id="UP000183299">
    <property type="component" value="Unassembled WGS sequence"/>
</dbReference>
<name>A0A1I3NQT5_9RHOB</name>
<keyword evidence="2" id="KW-1185">Reference proteome</keyword>
<dbReference type="RefSeq" id="WP_066605802.1">
    <property type="nucleotide sequence ID" value="NZ_FORY01000002.1"/>
</dbReference>
<evidence type="ECO:0000313" key="1">
    <source>
        <dbReference type="EMBL" id="SFJ11624.1"/>
    </source>
</evidence>